<dbReference type="Proteomes" id="UP000887116">
    <property type="component" value="Unassembled WGS sequence"/>
</dbReference>
<evidence type="ECO:0000313" key="1">
    <source>
        <dbReference type="EMBL" id="GFR19407.1"/>
    </source>
</evidence>
<protein>
    <submittedName>
        <fullName evidence="1">Uncharacterized protein</fullName>
    </submittedName>
</protein>
<comment type="caution">
    <text evidence="1">The sequence shown here is derived from an EMBL/GenBank/DDBJ whole genome shotgun (WGS) entry which is preliminary data.</text>
</comment>
<reference evidence="1" key="1">
    <citation type="submission" date="2020-07" db="EMBL/GenBank/DDBJ databases">
        <title>Multicomponent nature underlies the extraordinary mechanical properties of spider dragline silk.</title>
        <authorList>
            <person name="Kono N."/>
            <person name="Nakamura H."/>
            <person name="Mori M."/>
            <person name="Yoshida Y."/>
            <person name="Ohtoshi R."/>
            <person name="Malay A.D."/>
            <person name="Moran D.A.P."/>
            <person name="Tomita M."/>
            <person name="Numata K."/>
            <person name="Arakawa K."/>
        </authorList>
    </citation>
    <scope>NUCLEOTIDE SEQUENCE</scope>
</reference>
<name>A0A8X6LSV6_TRICU</name>
<keyword evidence="2" id="KW-1185">Reference proteome</keyword>
<proteinExistence type="predicted"/>
<dbReference type="EMBL" id="BMAO01007916">
    <property type="protein sequence ID" value="GFR19407.1"/>
    <property type="molecule type" value="Genomic_DNA"/>
</dbReference>
<sequence length="135" mass="15672">MLTIPFSQYLAYYSSPNFGEFATFLKEYQTRLNRQQSLEILPVEYLLDHHWDIEVHCCAPMDVLENWKDSRSCAITSACSSRIKLLKRWLKGTGLHSSHMDRINQVGPIQKGHHFDSSCIFLQSRPCNSVTEHLK</sequence>
<dbReference type="AlphaFoldDB" id="A0A8X6LSV6"/>
<evidence type="ECO:0000313" key="2">
    <source>
        <dbReference type="Proteomes" id="UP000887116"/>
    </source>
</evidence>
<gene>
    <name evidence="1" type="ORF">TNCT_714171</name>
</gene>
<accession>A0A8X6LSV6</accession>
<organism evidence="1 2">
    <name type="scientific">Trichonephila clavata</name>
    <name type="common">Joro spider</name>
    <name type="synonym">Nephila clavata</name>
    <dbReference type="NCBI Taxonomy" id="2740835"/>
    <lineage>
        <taxon>Eukaryota</taxon>
        <taxon>Metazoa</taxon>
        <taxon>Ecdysozoa</taxon>
        <taxon>Arthropoda</taxon>
        <taxon>Chelicerata</taxon>
        <taxon>Arachnida</taxon>
        <taxon>Araneae</taxon>
        <taxon>Araneomorphae</taxon>
        <taxon>Entelegynae</taxon>
        <taxon>Araneoidea</taxon>
        <taxon>Nephilidae</taxon>
        <taxon>Trichonephila</taxon>
    </lineage>
</organism>